<dbReference type="SUPFAM" id="SSF54791">
    <property type="entry name" value="Eukaryotic type KH-domain (KH-domain type I)"/>
    <property type="match status" value="1"/>
</dbReference>
<dbReference type="KEGG" id="aco:Amico_0701"/>
<evidence type="ECO:0000259" key="10">
    <source>
        <dbReference type="PROSITE" id="PS50126"/>
    </source>
</evidence>
<feature type="domain" description="S1 motif" evidence="10">
    <location>
        <begin position="620"/>
        <end position="688"/>
    </location>
</feature>
<keyword evidence="3 8" id="KW-0808">Transferase</keyword>
<protein>
    <recommendedName>
        <fullName evidence="8">Polyribonucleotide nucleotidyltransferase</fullName>
        <ecNumber evidence="8">2.7.7.8</ecNumber>
    </recommendedName>
    <alternativeName>
        <fullName evidence="8">Polynucleotide phosphorylase</fullName>
        <shortName evidence="8">PNPase</shortName>
    </alternativeName>
</protein>
<dbReference type="Pfam" id="PF00575">
    <property type="entry name" value="S1"/>
    <property type="match status" value="1"/>
</dbReference>
<dbReference type="SUPFAM" id="SSF50249">
    <property type="entry name" value="Nucleic acid-binding proteins"/>
    <property type="match status" value="1"/>
</dbReference>
<keyword evidence="4 8" id="KW-0548">Nucleotidyltransferase</keyword>
<gene>
    <name evidence="8" type="primary">pnp</name>
    <name evidence="11" type="ordered locus">Amico_0701</name>
</gene>
<dbReference type="AlphaFoldDB" id="D5EE54"/>
<dbReference type="GO" id="GO:0000175">
    <property type="term" value="F:3'-5'-RNA exonuclease activity"/>
    <property type="evidence" value="ECO:0007669"/>
    <property type="project" value="TreeGrafter"/>
</dbReference>
<evidence type="ECO:0000256" key="5">
    <source>
        <dbReference type="ARBA" id="ARBA00022723"/>
    </source>
</evidence>
<evidence type="ECO:0000256" key="4">
    <source>
        <dbReference type="ARBA" id="ARBA00022695"/>
    </source>
</evidence>
<proteinExistence type="inferred from homology"/>
<dbReference type="InterPro" id="IPR036612">
    <property type="entry name" value="KH_dom_type_1_sf"/>
</dbReference>
<reference evidence="11 12" key="1">
    <citation type="journal article" date="2010" name="Stand. Genomic Sci.">
        <title>Complete genome sequence of Aminobacterium colombiense type strain (ALA-1).</title>
        <authorList>
            <person name="Chertkov O."/>
            <person name="Sikorski J."/>
            <person name="Brambilla E."/>
            <person name="Lapidus A."/>
            <person name="Copeland A."/>
            <person name="Glavina Del Rio T."/>
            <person name="Nolan M."/>
            <person name="Lucas S."/>
            <person name="Tice H."/>
            <person name="Cheng J.F."/>
            <person name="Han C."/>
            <person name="Detter J.C."/>
            <person name="Bruce D."/>
            <person name="Tapia R."/>
            <person name="Goodwin L."/>
            <person name="Pitluck S."/>
            <person name="Liolios K."/>
            <person name="Ivanova N."/>
            <person name="Mavromatis K."/>
            <person name="Ovchinnikova G."/>
            <person name="Pati A."/>
            <person name="Chen A."/>
            <person name="Palaniappan K."/>
            <person name="Land M."/>
            <person name="Hauser L."/>
            <person name="Chang Y.J."/>
            <person name="Jeffries C.D."/>
            <person name="Spring S."/>
            <person name="Rohde M."/>
            <person name="Goker M."/>
            <person name="Bristow J."/>
            <person name="Eisen J.A."/>
            <person name="Markowitz V."/>
            <person name="Hugenholtz P."/>
            <person name="Kyrpides N.C."/>
            <person name="Klenk H.P."/>
        </authorList>
    </citation>
    <scope>NUCLEOTIDE SEQUENCE [LARGE SCALE GENOMIC DNA]</scope>
    <source>
        <strain evidence="12">DSM 12261 / ALA-1</strain>
    </source>
</reference>
<feature type="region of interest" description="Disordered" evidence="9">
    <location>
        <begin position="709"/>
        <end position="748"/>
    </location>
</feature>
<dbReference type="Pfam" id="PF00013">
    <property type="entry name" value="KH_1"/>
    <property type="match status" value="1"/>
</dbReference>
<evidence type="ECO:0000256" key="7">
    <source>
        <dbReference type="ARBA" id="ARBA00022884"/>
    </source>
</evidence>
<comment type="catalytic activity">
    <reaction evidence="8">
        <text>RNA(n+1) + phosphate = RNA(n) + a ribonucleoside 5'-diphosphate</text>
        <dbReference type="Rhea" id="RHEA:22096"/>
        <dbReference type="Rhea" id="RHEA-COMP:14527"/>
        <dbReference type="Rhea" id="RHEA-COMP:17342"/>
        <dbReference type="ChEBI" id="CHEBI:43474"/>
        <dbReference type="ChEBI" id="CHEBI:57930"/>
        <dbReference type="ChEBI" id="CHEBI:140395"/>
        <dbReference type="EC" id="2.7.7.8"/>
    </reaction>
</comment>
<dbReference type="FunFam" id="3.30.230.70:FF:000002">
    <property type="entry name" value="Polyribonucleotide nucleotidyltransferase"/>
    <property type="match status" value="1"/>
</dbReference>
<dbReference type="GO" id="GO:0004654">
    <property type="term" value="F:polyribonucleotide nucleotidyltransferase activity"/>
    <property type="evidence" value="ECO:0007669"/>
    <property type="project" value="UniProtKB-UniRule"/>
</dbReference>
<dbReference type="EC" id="2.7.7.8" evidence="8"/>
<dbReference type="FunFam" id="2.40.50.140:FF:000189">
    <property type="entry name" value="Polyribonucleotide nucleotidyltransferase, putative"/>
    <property type="match status" value="1"/>
</dbReference>
<dbReference type="HOGENOM" id="CLU_004217_2_2_0"/>
<accession>D5EE54</accession>
<feature type="binding site" evidence="8">
    <location>
        <position position="485"/>
    </location>
    <ligand>
        <name>Mg(2+)</name>
        <dbReference type="ChEBI" id="CHEBI:18420"/>
    </ligand>
</feature>
<dbReference type="InterPro" id="IPR027408">
    <property type="entry name" value="PNPase/RNase_PH_dom_sf"/>
</dbReference>
<dbReference type="InterPro" id="IPR036456">
    <property type="entry name" value="PNPase_PH_RNA-bd_sf"/>
</dbReference>
<dbReference type="InterPro" id="IPR004088">
    <property type="entry name" value="KH_dom_type_1"/>
</dbReference>
<dbReference type="InterPro" id="IPR004087">
    <property type="entry name" value="KH_dom"/>
</dbReference>
<dbReference type="NCBIfam" id="NF008805">
    <property type="entry name" value="PRK11824.1"/>
    <property type="match status" value="1"/>
</dbReference>
<dbReference type="PROSITE" id="PS50084">
    <property type="entry name" value="KH_TYPE_1"/>
    <property type="match status" value="1"/>
</dbReference>
<dbReference type="InterPro" id="IPR003029">
    <property type="entry name" value="S1_domain"/>
</dbReference>
<comment type="subcellular location">
    <subcellularLocation>
        <location evidence="8">Cytoplasm</location>
    </subcellularLocation>
</comment>
<dbReference type="Pfam" id="PF03726">
    <property type="entry name" value="PNPase"/>
    <property type="match status" value="1"/>
</dbReference>
<comment type="similarity">
    <text evidence="1 8">Belongs to the polyribonucleotide nucleotidyltransferase family.</text>
</comment>
<organism evidence="11 12">
    <name type="scientific">Aminobacterium colombiense (strain DSM 12261 / ALA-1)</name>
    <dbReference type="NCBI Taxonomy" id="572547"/>
    <lineage>
        <taxon>Bacteria</taxon>
        <taxon>Thermotogati</taxon>
        <taxon>Synergistota</taxon>
        <taxon>Synergistia</taxon>
        <taxon>Synergistales</taxon>
        <taxon>Aminobacteriaceae</taxon>
        <taxon>Aminobacterium</taxon>
    </lineage>
</organism>
<dbReference type="SMART" id="SM00322">
    <property type="entry name" value="KH"/>
    <property type="match status" value="1"/>
</dbReference>
<dbReference type="RefSeq" id="WP_013048102.1">
    <property type="nucleotide sequence ID" value="NC_014011.1"/>
</dbReference>
<dbReference type="GO" id="GO:0006396">
    <property type="term" value="P:RNA processing"/>
    <property type="evidence" value="ECO:0007669"/>
    <property type="project" value="InterPro"/>
</dbReference>
<evidence type="ECO:0000256" key="1">
    <source>
        <dbReference type="ARBA" id="ARBA00007404"/>
    </source>
</evidence>
<dbReference type="Proteomes" id="UP000002366">
    <property type="component" value="Chromosome"/>
</dbReference>
<dbReference type="eggNOG" id="COG1185">
    <property type="taxonomic scope" value="Bacteria"/>
</dbReference>
<name>D5EE54_AMICL</name>
<dbReference type="Pfam" id="PF03725">
    <property type="entry name" value="RNase_PH_C"/>
    <property type="match status" value="2"/>
</dbReference>
<dbReference type="Gene3D" id="3.30.1370.10">
    <property type="entry name" value="K Homology domain, type 1"/>
    <property type="match status" value="1"/>
</dbReference>
<dbReference type="InterPro" id="IPR012162">
    <property type="entry name" value="PNPase"/>
</dbReference>
<keyword evidence="5 8" id="KW-0479">Metal-binding</keyword>
<dbReference type="PROSITE" id="PS50126">
    <property type="entry name" value="S1"/>
    <property type="match status" value="1"/>
</dbReference>
<dbReference type="Pfam" id="PF01138">
    <property type="entry name" value="RNase_PH"/>
    <property type="match status" value="2"/>
</dbReference>
<sequence length="748" mass="82209">MKKVFSIEIGGHEMTFETGCVAKQANGSIVARSGDTVVLTTTCISDTPRTGIDFFPLLVDFEERYYSAGKIPGGFIKREGRPTENAILSARVIDRSIRSLFDENLRYDIHVVATVLSVDQLNPPSVLAINAASVALMISEIPWGGPIGAVRIGYINDQLVVNPLEEQMLESKLDLLVSGHKDGITMVEAGANEVSEELLVDALDLAHTEIKKIVAMQEEIRKQIGKEKIDIPEPEFFEEIDSWLGAEMQKHVLEAVSIHEKKPRAEKIRYVKTTSIEHFAENYPGTEAYISAAVDEMVKKTMRSRILNERERADGRAMDEIRPITCEVGVLPRVHGSALFTRGETQALVVATLGMMGVDDQILDGLKQDEPNKRFILHYNFPPYSVGEVRPMRGPGRREIGHGALAERALRPIIPDEVEFPYVVRLVSDILESNGSSSQASICGGSLALMNSGVPINRHVAGIAMGLIKEGEKVEILSDIQGLEDHYGDMDFKVAGTREGVTALQMDNKAGGITREVLKKALNQAKEGRLFILEKMESAIEEPSGLSPYAPRIYVTHIDPEKIRDIIGPGGKVIRGITQETGVKINVEDNGEVYIAGTSSEGVERALAIIKGLTKELEPGEIYLGKVTRIMNFGAFIECLPGKEGLLHISEISPHRVGKVEDVFGVGDTVLVMVKEIDDMGRTNLTRKKLYDQEERVIKEGFGKALEEEKAKETAIEAKAASAPRPAPGQRRGGSQERPDRRQGGPRR</sequence>
<dbReference type="FunFam" id="3.30.230.70:FF:000001">
    <property type="entry name" value="Polyribonucleotide nucleotidyltransferase"/>
    <property type="match status" value="1"/>
</dbReference>
<dbReference type="SUPFAM" id="SSF46915">
    <property type="entry name" value="Polynucleotide phosphorylase/guanosine pentaphosphate synthase (PNPase/GPSI), domain 3"/>
    <property type="match status" value="1"/>
</dbReference>
<dbReference type="Gene3D" id="3.30.230.70">
    <property type="entry name" value="GHMP Kinase, N-terminal domain"/>
    <property type="match status" value="2"/>
</dbReference>
<dbReference type="InterPro" id="IPR015848">
    <property type="entry name" value="PNPase_PH_RNA-bd_bac/org-type"/>
</dbReference>
<dbReference type="SUPFAM" id="SSF55666">
    <property type="entry name" value="Ribonuclease PH domain 2-like"/>
    <property type="match status" value="2"/>
</dbReference>
<keyword evidence="12" id="KW-1185">Reference proteome</keyword>
<dbReference type="SUPFAM" id="SSF54211">
    <property type="entry name" value="Ribosomal protein S5 domain 2-like"/>
    <property type="match status" value="2"/>
</dbReference>
<dbReference type="OrthoDB" id="9804305at2"/>
<feature type="binding site" evidence="8">
    <location>
        <position position="491"/>
    </location>
    <ligand>
        <name>Mg(2+)</name>
        <dbReference type="ChEBI" id="CHEBI:18420"/>
    </ligand>
</feature>
<dbReference type="GO" id="GO:0003723">
    <property type="term" value="F:RNA binding"/>
    <property type="evidence" value="ECO:0007669"/>
    <property type="project" value="UniProtKB-UniRule"/>
</dbReference>
<dbReference type="InterPro" id="IPR012340">
    <property type="entry name" value="NA-bd_OB-fold"/>
</dbReference>
<keyword evidence="6 8" id="KW-0460">Magnesium</keyword>
<evidence type="ECO:0000313" key="11">
    <source>
        <dbReference type="EMBL" id="ADE56836.1"/>
    </source>
</evidence>
<dbReference type="PIRSF" id="PIRSF005499">
    <property type="entry name" value="PNPase"/>
    <property type="match status" value="1"/>
</dbReference>
<dbReference type="SMART" id="SM00316">
    <property type="entry name" value="S1"/>
    <property type="match status" value="1"/>
</dbReference>
<evidence type="ECO:0000256" key="3">
    <source>
        <dbReference type="ARBA" id="ARBA00022679"/>
    </source>
</evidence>
<dbReference type="CDD" id="cd11364">
    <property type="entry name" value="RNase_PH_PNPase_2"/>
    <property type="match status" value="1"/>
</dbReference>
<evidence type="ECO:0000256" key="2">
    <source>
        <dbReference type="ARBA" id="ARBA00022490"/>
    </source>
</evidence>
<dbReference type="PANTHER" id="PTHR11252">
    <property type="entry name" value="POLYRIBONUCLEOTIDE NUCLEOTIDYLTRANSFERASE"/>
    <property type="match status" value="1"/>
</dbReference>
<dbReference type="NCBIfam" id="TIGR03591">
    <property type="entry name" value="polynuc_phos"/>
    <property type="match status" value="1"/>
</dbReference>
<dbReference type="InterPro" id="IPR001247">
    <property type="entry name" value="ExoRNase_PH_dom1"/>
</dbReference>
<dbReference type="PANTHER" id="PTHR11252:SF0">
    <property type="entry name" value="POLYRIBONUCLEOTIDE NUCLEOTIDYLTRANSFERASE 1, MITOCHONDRIAL"/>
    <property type="match status" value="1"/>
</dbReference>
<feature type="compositionally biased region" description="Basic and acidic residues" evidence="9">
    <location>
        <begin position="734"/>
        <end position="748"/>
    </location>
</feature>
<dbReference type="CDD" id="cd02393">
    <property type="entry name" value="KH-I_PNPase"/>
    <property type="match status" value="1"/>
</dbReference>
<dbReference type="CDD" id="cd11363">
    <property type="entry name" value="RNase_PH_PNPase_1"/>
    <property type="match status" value="1"/>
</dbReference>
<dbReference type="STRING" id="572547.Amico_0701"/>
<dbReference type="GO" id="GO:0006402">
    <property type="term" value="P:mRNA catabolic process"/>
    <property type="evidence" value="ECO:0007669"/>
    <property type="project" value="UniProtKB-UniRule"/>
</dbReference>
<dbReference type="InterPro" id="IPR036345">
    <property type="entry name" value="ExoRNase_PH_dom2_sf"/>
</dbReference>
<evidence type="ECO:0000256" key="9">
    <source>
        <dbReference type="SAM" id="MobiDB-lite"/>
    </source>
</evidence>
<dbReference type="Gene3D" id="2.40.50.140">
    <property type="entry name" value="Nucleic acid-binding proteins"/>
    <property type="match status" value="1"/>
</dbReference>
<evidence type="ECO:0000256" key="8">
    <source>
        <dbReference type="HAMAP-Rule" id="MF_01595"/>
    </source>
</evidence>
<keyword evidence="2 8" id="KW-0963">Cytoplasm</keyword>
<evidence type="ECO:0000256" key="6">
    <source>
        <dbReference type="ARBA" id="ARBA00022842"/>
    </source>
</evidence>
<keyword evidence="7 8" id="KW-0694">RNA-binding</keyword>
<comment type="function">
    <text evidence="8">Involved in mRNA degradation. Catalyzes the phosphorolysis of single-stranded polyribonucleotides processively in the 3'- to 5'-direction.</text>
</comment>
<dbReference type="EMBL" id="CP001997">
    <property type="protein sequence ID" value="ADE56836.1"/>
    <property type="molecule type" value="Genomic_DNA"/>
</dbReference>
<dbReference type="GO" id="GO:0005829">
    <property type="term" value="C:cytosol"/>
    <property type="evidence" value="ECO:0007669"/>
    <property type="project" value="UniProtKB-ARBA"/>
</dbReference>
<comment type="cofactor">
    <cofactor evidence="8">
        <name>Mg(2+)</name>
        <dbReference type="ChEBI" id="CHEBI:18420"/>
    </cofactor>
</comment>
<dbReference type="GO" id="GO:0000287">
    <property type="term" value="F:magnesium ion binding"/>
    <property type="evidence" value="ECO:0007669"/>
    <property type="project" value="UniProtKB-UniRule"/>
</dbReference>
<dbReference type="InterPro" id="IPR020568">
    <property type="entry name" value="Ribosomal_Su5_D2-typ_SF"/>
</dbReference>
<dbReference type="HAMAP" id="MF_01595">
    <property type="entry name" value="PNPase"/>
    <property type="match status" value="1"/>
</dbReference>
<dbReference type="FunFam" id="3.30.1370.10:FF:000001">
    <property type="entry name" value="Polyribonucleotide nucleotidyltransferase"/>
    <property type="match status" value="1"/>
</dbReference>
<dbReference type="InterPro" id="IPR015847">
    <property type="entry name" value="ExoRNase_PH_dom2"/>
</dbReference>
<evidence type="ECO:0000313" key="12">
    <source>
        <dbReference type="Proteomes" id="UP000002366"/>
    </source>
</evidence>
<dbReference type="CDD" id="cd04472">
    <property type="entry name" value="S1_PNPase"/>
    <property type="match status" value="1"/>
</dbReference>